<reference evidence="3" key="1">
    <citation type="submission" date="2021-01" db="EMBL/GenBank/DDBJ databases">
        <authorList>
            <person name="Corre E."/>
            <person name="Pelletier E."/>
            <person name="Niang G."/>
            <person name="Scheremetjew M."/>
            <person name="Finn R."/>
            <person name="Kale V."/>
            <person name="Holt S."/>
            <person name="Cochrane G."/>
            <person name="Meng A."/>
            <person name="Brown T."/>
            <person name="Cohen L."/>
        </authorList>
    </citation>
    <scope>NUCLEOTIDE SEQUENCE</scope>
    <source>
        <strain evidence="3">CCMP1452</strain>
    </source>
</reference>
<name>A0A7S2RHK8_9STRA</name>
<dbReference type="Gene3D" id="3.40.50.10190">
    <property type="entry name" value="BRCT domain"/>
    <property type="match status" value="1"/>
</dbReference>
<feature type="domain" description="BRCT" evidence="2">
    <location>
        <begin position="1"/>
        <end position="107"/>
    </location>
</feature>
<dbReference type="InterPro" id="IPR036420">
    <property type="entry name" value="BRCT_dom_sf"/>
</dbReference>
<proteinExistence type="predicted"/>
<accession>A0A7S2RHK8</accession>
<feature type="compositionally biased region" description="Basic and acidic residues" evidence="1">
    <location>
        <begin position="41"/>
        <end position="52"/>
    </location>
</feature>
<dbReference type="PROSITE" id="PS50172">
    <property type="entry name" value="BRCT"/>
    <property type="match status" value="1"/>
</dbReference>
<feature type="region of interest" description="Disordered" evidence="1">
    <location>
        <begin position="25"/>
        <end position="52"/>
    </location>
</feature>
<feature type="compositionally biased region" description="Polar residues" evidence="1">
    <location>
        <begin position="25"/>
        <end position="36"/>
    </location>
</feature>
<gene>
    <name evidence="3" type="ORF">EANT1437_LOCUS6735</name>
</gene>
<evidence type="ECO:0000259" key="2">
    <source>
        <dbReference type="PROSITE" id="PS50172"/>
    </source>
</evidence>
<sequence>MDRISLLLRSCGVTIVSDLNSVKETISTKSNSSTNGDDTDNGNKKTSPDDAPKVLIVIRPNAQTRDHRRAEKFLLAQKQTNLPIIKSDWLLDSIAEFTVKPIENYYTKSS</sequence>
<dbReference type="EMBL" id="HBHI01013169">
    <property type="protein sequence ID" value="CAD9670303.1"/>
    <property type="molecule type" value="Transcribed_RNA"/>
</dbReference>
<dbReference type="AlphaFoldDB" id="A0A7S2RHK8"/>
<dbReference type="InterPro" id="IPR001357">
    <property type="entry name" value="BRCT_dom"/>
</dbReference>
<evidence type="ECO:0000313" key="3">
    <source>
        <dbReference type="EMBL" id="CAD9670303.1"/>
    </source>
</evidence>
<protein>
    <recommendedName>
        <fullName evidence="2">BRCT domain-containing protein</fullName>
    </recommendedName>
</protein>
<organism evidence="3">
    <name type="scientific">Eucampia antarctica</name>
    <dbReference type="NCBI Taxonomy" id="49252"/>
    <lineage>
        <taxon>Eukaryota</taxon>
        <taxon>Sar</taxon>
        <taxon>Stramenopiles</taxon>
        <taxon>Ochrophyta</taxon>
        <taxon>Bacillariophyta</taxon>
        <taxon>Mediophyceae</taxon>
        <taxon>Biddulphiophycidae</taxon>
        <taxon>Hemiaulales</taxon>
        <taxon>Hemiaulaceae</taxon>
        <taxon>Eucampia</taxon>
    </lineage>
</organism>
<evidence type="ECO:0000256" key="1">
    <source>
        <dbReference type="SAM" id="MobiDB-lite"/>
    </source>
</evidence>
<dbReference type="SUPFAM" id="SSF52113">
    <property type="entry name" value="BRCT domain"/>
    <property type="match status" value="1"/>
</dbReference>